<dbReference type="RefSeq" id="WP_254086293.1">
    <property type="nucleotide sequence ID" value="NZ_JAHESE010000025.1"/>
</dbReference>
<accession>A0AAP2E2B1</accession>
<comment type="caution">
    <text evidence="2">The sequence shown here is derived from an EMBL/GenBank/DDBJ whole genome shotgun (WGS) entry which is preliminary data.</text>
</comment>
<evidence type="ECO:0000256" key="1">
    <source>
        <dbReference type="SAM" id="Phobius"/>
    </source>
</evidence>
<protein>
    <submittedName>
        <fullName evidence="2">Uncharacterized protein</fullName>
    </submittedName>
</protein>
<keyword evidence="1" id="KW-0812">Transmembrane</keyword>
<reference evidence="2 3" key="1">
    <citation type="submission" date="2021-05" db="EMBL/GenBank/DDBJ databases">
        <title>A Polyphasic approach of four new species of the genus Ohtaekwangia: Ohtaekwangia histidinii sp. nov., Ohtaekwangia cretensis sp. nov., Ohtaekwangia indiensis sp. nov., Ohtaekwangia reichenbachii sp. nov. from diverse environment.</title>
        <authorList>
            <person name="Octaviana S."/>
        </authorList>
    </citation>
    <scope>NUCLEOTIDE SEQUENCE [LARGE SCALE GENOMIC DNA]</scope>
    <source>
        <strain evidence="2 3">PWU5</strain>
    </source>
</reference>
<dbReference type="Proteomes" id="UP001319080">
    <property type="component" value="Unassembled WGS sequence"/>
</dbReference>
<feature type="transmembrane region" description="Helical" evidence="1">
    <location>
        <begin position="336"/>
        <end position="356"/>
    </location>
</feature>
<feature type="transmembrane region" description="Helical" evidence="1">
    <location>
        <begin position="368"/>
        <end position="385"/>
    </location>
</feature>
<sequence length="422" mass="46247">MKKLTVFYLLVVLLTVALPAASQRRRSATLNNASVSAQVLPRQQEPQLQRVSPAVREYIRPTEKVEVLQADGSKELLRRDEIKVEDGRQTIQYSSALGKLDEKETRMVVGKMEDSLASKIDVSQLKIIPELHFEKSSSDGTSRTYRIAFASNVPLEFNAEKDVFTGAISFLLVDESGDAAALDKPIPLQITSNTIRTITPKSLELSHLFLPLSDVELMERDVQDSALVKLVTNFNPNGYDVFVPVKPALQLSIERKSMQGLGIQEVPVTIRYIGSNSGKSRKVILQAERGTITPSAIEVKYNEPVTVMLRSEGIGDVTISVEDNTQRSEITVAYTFPWVFLVAALGGGLFGALLTFLKGGKKFSLKPFLYAALIGLLCAAAYYVLGLNLLDLKVSEAFNEVAVGTFSALGAFFGVNRKKAAN</sequence>
<keyword evidence="1" id="KW-1133">Transmembrane helix</keyword>
<evidence type="ECO:0000313" key="3">
    <source>
        <dbReference type="Proteomes" id="UP001319080"/>
    </source>
</evidence>
<dbReference type="AlphaFoldDB" id="A0AAP2E2B1"/>
<keyword evidence="3" id="KW-1185">Reference proteome</keyword>
<evidence type="ECO:0000313" key="2">
    <source>
        <dbReference type="EMBL" id="MBT1710718.1"/>
    </source>
</evidence>
<organism evidence="2 3">
    <name type="scientific">Dawidia cretensis</name>
    <dbReference type="NCBI Taxonomy" id="2782350"/>
    <lineage>
        <taxon>Bacteria</taxon>
        <taxon>Pseudomonadati</taxon>
        <taxon>Bacteroidota</taxon>
        <taxon>Cytophagia</taxon>
        <taxon>Cytophagales</taxon>
        <taxon>Chryseotaleaceae</taxon>
        <taxon>Dawidia</taxon>
    </lineage>
</organism>
<proteinExistence type="predicted"/>
<dbReference type="EMBL" id="JAHESE010000025">
    <property type="protein sequence ID" value="MBT1710718.1"/>
    <property type="molecule type" value="Genomic_DNA"/>
</dbReference>
<gene>
    <name evidence="2" type="ORF">KK062_20930</name>
</gene>
<keyword evidence="1" id="KW-0472">Membrane</keyword>
<name>A0AAP2E2B1_9BACT</name>